<protein>
    <recommendedName>
        <fullName evidence="7">BioF2-like acetyltransferase domain-containing protein</fullName>
    </recommendedName>
</protein>
<keyword evidence="4" id="KW-0573">Peptidoglycan synthesis</keyword>
<proteinExistence type="inferred from homology"/>
<keyword evidence="9" id="KW-1185">Reference proteome</keyword>
<evidence type="ECO:0000256" key="2">
    <source>
        <dbReference type="ARBA" id="ARBA00022679"/>
    </source>
</evidence>
<evidence type="ECO:0000256" key="1">
    <source>
        <dbReference type="ARBA" id="ARBA00009943"/>
    </source>
</evidence>
<dbReference type="Pfam" id="PF13480">
    <property type="entry name" value="Acetyltransf_6"/>
    <property type="match status" value="1"/>
</dbReference>
<keyword evidence="5" id="KW-0012">Acyltransferase</keyword>
<sequence length="319" mass="35460">MTCVVKPVIDEARWNALFARVDQPHIPQAWAYGQAVQETVDFTTRRLLDAGGWRARRVVFERDGAPVAICQLLDKTLAGLRWAALVDRGPLFLDREPGDDVVRDVYAALRQASHRRGVLILVPALADSPHNVALLSEVGFRPRPAAGFRSTRVDLTPDEDEMRKSLKAKWRNQLKSGERSGAVMVASIAREDVEWMIQRHIENMAAKGFSEPTPAFVRALYNAAPESLVVCRAVVDGESLAGMAAFTFGQAAEYYIGWVSEAGRKINVNNFLFWQAALELRRRGCRTFDLGGMRAGSTEGFKTGMGGTEYQLVHNWLSL</sequence>
<evidence type="ECO:0000313" key="8">
    <source>
        <dbReference type="EMBL" id="BBZ78233.1"/>
    </source>
</evidence>
<organism evidence="8 9">
    <name type="scientific">Mycolicibacterium anyangense</name>
    <dbReference type="NCBI Taxonomy" id="1431246"/>
    <lineage>
        <taxon>Bacteria</taxon>
        <taxon>Bacillati</taxon>
        <taxon>Actinomycetota</taxon>
        <taxon>Actinomycetes</taxon>
        <taxon>Mycobacteriales</taxon>
        <taxon>Mycobacteriaceae</taxon>
        <taxon>Mycolicibacterium</taxon>
    </lineage>
</organism>
<evidence type="ECO:0000256" key="4">
    <source>
        <dbReference type="ARBA" id="ARBA00022984"/>
    </source>
</evidence>
<dbReference type="EMBL" id="AP022620">
    <property type="protein sequence ID" value="BBZ78233.1"/>
    <property type="molecule type" value="Genomic_DNA"/>
</dbReference>
<evidence type="ECO:0000256" key="5">
    <source>
        <dbReference type="ARBA" id="ARBA00023315"/>
    </source>
</evidence>
<evidence type="ECO:0000313" key="9">
    <source>
        <dbReference type="Proteomes" id="UP000467249"/>
    </source>
</evidence>
<gene>
    <name evidence="8" type="ORF">MANY_35700</name>
</gene>
<evidence type="ECO:0000259" key="7">
    <source>
        <dbReference type="Pfam" id="PF13480"/>
    </source>
</evidence>
<dbReference type="PROSITE" id="PS51191">
    <property type="entry name" value="FEMABX"/>
    <property type="match status" value="1"/>
</dbReference>
<evidence type="ECO:0000256" key="6">
    <source>
        <dbReference type="ARBA" id="ARBA00023316"/>
    </source>
</evidence>
<keyword evidence="6" id="KW-0961">Cell wall biogenesis/degradation</keyword>
<dbReference type="GO" id="GO:0016755">
    <property type="term" value="F:aminoacyltransferase activity"/>
    <property type="evidence" value="ECO:0007669"/>
    <property type="project" value="InterPro"/>
</dbReference>
<dbReference type="AlphaFoldDB" id="A0A6N4WCX0"/>
<keyword evidence="3" id="KW-0133">Cell shape</keyword>
<dbReference type="InterPro" id="IPR016181">
    <property type="entry name" value="Acyl_CoA_acyltransferase"/>
</dbReference>
<comment type="similarity">
    <text evidence="1">Belongs to the FemABX family.</text>
</comment>
<dbReference type="InterPro" id="IPR003447">
    <property type="entry name" value="FEMABX"/>
</dbReference>
<evidence type="ECO:0000256" key="3">
    <source>
        <dbReference type="ARBA" id="ARBA00022960"/>
    </source>
</evidence>
<dbReference type="KEGG" id="many:MANY_35700"/>
<dbReference type="GO" id="GO:0071555">
    <property type="term" value="P:cell wall organization"/>
    <property type="evidence" value="ECO:0007669"/>
    <property type="project" value="UniProtKB-KW"/>
</dbReference>
<dbReference type="GO" id="GO:0009252">
    <property type="term" value="P:peptidoglycan biosynthetic process"/>
    <property type="evidence" value="ECO:0007669"/>
    <property type="project" value="UniProtKB-KW"/>
</dbReference>
<accession>A0A6N4WCX0</accession>
<dbReference type="InterPro" id="IPR038740">
    <property type="entry name" value="BioF2-like_GNAT_dom"/>
</dbReference>
<dbReference type="PANTHER" id="PTHR36174">
    <property type="entry name" value="LIPID II:GLYCINE GLYCYLTRANSFERASE"/>
    <property type="match status" value="1"/>
</dbReference>
<name>A0A6N4WCX0_9MYCO</name>
<dbReference type="SUPFAM" id="SSF55729">
    <property type="entry name" value="Acyl-CoA N-acyltransferases (Nat)"/>
    <property type="match status" value="2"/>
</dbReference>
<keyword evidence="2" id="KW-0808">Transferase</keyword>
<dbReference type="InterPro" id="IPR050644">
    <property type="entry name" value="PG_Glycine_Bridge_Synth"/>
</dbReference>
<dbReference type="Gene3D" id="3.40.630.30">
    <property type="match status" value="2"/>
</dbReference>
<dbReference type="PANTHER" id="PTHR36174:SF1">
    <property type="entry name" value="LIPID II:GLYCINE GLYCYLTRANSFERASE"/>
    <property type="match status" value="1"/>
</dbReference>
<feature type="domain" description="BioF2-like acetyltransferase" evidence="7">
    <location>
        <begin position="166"/>
        <end position="297"/>
    </location>
</feature>
<dbReference type="GO" id="GO:0008360">
    <property type="term" value="P:regulation of cell shape"/>
    <property type="evidence" value="ECO:0007669"/>
    <property type="project" value="UniProtKB-KW"/>
</dbReference>
<dbReference type="Proteomes" id="UP000467249">
    <property type="component" value="Chromosome"/>
</dbReference>
<reference evidence="8 9" key="1">
    <citation type="journal article" date="2019" name="Emerg. Microbes Infect.">
        <title>Comprehensive subspecies identification of 175 nontuberculous mycobacteria species based on 7547 genomic profiles.</title>
        <authorList>
            <person name="Matsumoto Y."/>
            <person name="Kinjo T."/>
            <person name="Motooka D."/>
            <person name="Nabeya D."/>
            <person name="Jung N."/>
            <person name="Uechi K."/>
            <person name="Horii T."/>
            <person name="Iida T."/>
            <person name="Fujita J."/>
            <person name="Nakamura S."/>
        </authorList>
    </citation>
    <scope>NUCLEOTIDE SEQUENCE [LARGE SCALE GENOMIC DNA]</scope>
    <source>
        <strain evidence="8 9">JCM 30275</strain>
    </source>
</reference>